<dbReference type="GO" id="GO:0005524">
    <property type="term" value="F:ATP binding"/>
    <property type="evidence" value="ECO:0007669"/>
    <property type="project" value="UniProtKB-KW"/>
</dbReference>
<name>A0A9N9PZJ9_9HELO</name>
<keyword evidence="6" id="KW-1185">Reference proteome</keyword>
<dbReference type="Pfam" id="PF07724">
    <property type="entry name" value="AAA_2"/>
    <property type="match status" value="1"/>
</dbReference>
<reference evidence="5" key="1">
    <citation type="submission" date="2021-07" db="EMBL/GenBank/DDBJ databases">
        <authorList>
            <person name="Durling M."/>
        </authorList>
    </citation>
    <scope>NUCLEOTIDE SEQUENCE</scope>
</reference>
<evidence type="ECO:0000256" key="1">
    <source>
        <dbReference type="ARBA" id="ARBA00022741"/>
    </source>
</evidence>
<protein>
    <recommendedName>
        <fullName evidence="4">AAA+ ATPase domain-containing protein</fullName>
    </recommendedName>
</protein>
<evidence type="ECO:0000256" key="2">
    <source>
        <dbReference type="ARBA" id="ARBA00022840"/>
    </source>
</evidence>
<dbReference type="EMBL" id="CAJVRL010000092">
    <property type="protein sequence ID" value="CAG8959797.1"/>
    <property type="molecule type" value="Genomic_DNA"/>
</dbReference>
<dbReference type="OrthoDB" id="47330at2759"/>
<dbReference type="InterPro" id="IPR003593">
    <property type="entry name" value="AAA+_ATPase"/>
</dbReference>
<organism evidence="5 6">
    <name type="scientific">Hymenoscyphus fraxineus</name>
    <dbReference type="NCBI Taxonomy" id="746836"/>
    <lineage>
        <taxon>Eukaryota</taxon>
        <taxon>Fungi</taxon>
        <taxon>Dikarya</taxon>
        <taxon>Ascomycota</taxon>
        <taxon>Pezizomycotina</taxon>
        <taxon>Leotiomycetes</taxon>
        <taxon>Helotiales</taxon>
        <taxon>Helotiaceae</taxon>
        <taxon>Hymenoscyphus</taxon>
    </lineage>
</organism>
<evidence type="ECO:0000256" key="3">
    <source>
        <dbReference type="SAM" id="MobiDB-lite"/>
    </source>
</evidence>
<dbReference type="InterPro" id="IPR003959">
    <property type="entry name" value="ATPase_AAA_core"/>
</dbReference>
<dbReference type="GO" id="GO:0016887">
    <property type="term" value="F:ATP hydrolysis activity"/>
    <property type="evidence" value="ECO:0007669"/>
    <property type="project" value="InterPro"/>
</dbReference>
<feature type="compositionally biased region" description="Low complexity" evidence="3">
    <location>
        <begin position="1"/>
        <end position="15"/>
    </location>
</feature>
<dbReference type="InterPro" id="IPR027417">
    <property type="entry name" value="P-loop_NTPase"/>
</dbReference>
<feature type="compositionally biased region" description="Gly residues" evidence="3">
    <location>
        <begin position="22"/>
        <end position="32"/>
    </location>
</feature>
<keyword evidence="1" id="KW-0547">Nucleotide-binding</keyword>
<dbReference type="SMART" id="SM00382">
    <property type="entry name" value="AAA"/>
    <property type="match status" value="1"/>
</dbReference>
<dbReference type="SUPFAM" id="SSF52540">
    <property type="entry name" value="P-loop containing nucleoside triphosphate hydrolases"/>
    <property type="match status" value="1"/>
</dbReference>
<dbReference type="InterPro" id="IPR050130">
    <property type="entry name" value="ClpA_ClpB"/>
</dbReference>
<evidence type="ECO:0000313" key="5">
    <source>
        <dbReference type="EMBL" id="CAG8959797.1"/>
    </source>
</evidence>
<dbReference type="PRINTS" id="PR00300">
    <property type="entry name" value="CLPPROTEASEA"/>
</dbReference>
<evidence type="ECO:0000313" key="6">
    <source>
        <dbReference type="Proteomes" id="UP000696280"/>
    </source>
</evidence>
<dbReference type="Proteomes" id="UP000696280">
    <property type="component" value="Unassembled WGS sequence"/>
</dbReference>
<dbReference type="PANTHER" id="PTHR11638:SF89">
    <property type="entry name" value="AAA+ ATPASE DOMAIN-CONTAINING PROTEIN"/>
    <property type="match status" value="1"/>
</dbReference>
<feature type="region of interest" description="Disordered" evidence="3">
    <location>
        <begin position="1"/>
        <end position="36"/>
    </location>
</feature>
<feature type="region of interest" description="Disordered" evidence="3">
    <location>
        <begin position="53"/>
        <end position="76"/>
    </location>
</feature>
<sequence length="626" mass="69429">MGSLTSSGRSNSSSEGWREKGYGQGPGDGSLVGKGEFLSDIGPQFLGLNESHTTETHENDSTVNLEEPNGEISTDQEATEKLELEWDFLLPVIPLQTNNLGTISLEEFEAFDIRVLVAAIQNGLSLNLIQNYLSRFDQAKVSEEVNKEVDGFPVMFYAVETNNEKMLRTLVKHGGDTLVIHEGSNIPLLAFAIMHSENIQRDTTIMTATLLSFGASPDVIPSAFYTPYLQDLPETGPSDDALKDLDSAKQTWCKGAARTKLARTTTLSQRYYLERASKTKKPSVRQTQVAQKRNAEPLLGIANFLIGQNGASKLLLDKLLSHLTVPSKKPLVLVFAGPSGHGKTELARCLGTLLSLELEVVDCTIFNRENELFGPRQPYVGWEKGSRLNNFLTRNHNNSCIVFLDEFEKTNADIHKTLLLPFENGEYQDRRALTRINCSKTIWILATNAHDSIIKDFWTDNGSIFSLDDEEPKKQPLLKQLSKNIKTDFLSQHGAPVTGRISGFIPFLPFSKGEQAVIVHKNLLDLSRRIRMPVNLMEGSEEQLIGDMRMRIRRDASVCGILAESEYHIDLGARSLIGAVDAIKTLLVEGYLSVEEEIAEGRDITDVIIEANDGEVVVNIAPPKSW</sequence>
<feature type="domain" description="AAA+ ATPase" evidence="4">
    <location>
        <begin position="329"/>
        <end position="469"/>
    </location>
</feature>
<comment type="caution">
    <text evidence="5">The sequence shown here is derived from an EMBL/GenBank/DDBJ whole genome shotgun (WGS) entry which is preliminary data.</text>
</comment>
<gene>
    <name evidence="5" type="ORF">HYFRA_00001705</name>
</gene>
<dbReference type="InterPro" id="IPR001270">
    <property type="entry name" value="ClpA/B"/>
</dbReference>
<evidence type="ECO:0000259" key="4">
    <source>
        <dbReference type="SMART" id="SM00382"/>
    </source>
</evidence>
<dbReference type="PANTHER" id="PTHR11638">
    <property type="entry name" value="ATP-DEPENDENT CLP PROTEASE"/>
    <property type="match status" value="1"/>
</dbReference>
<accession>A0A9N9PZJ9</accession>
<dbReference type="AlphaFoldDB" id="A0A9N9PZJ9"/>
<keyword evidence="2" id="KW-0067">ATP-binding</keyword>
<dbReference type="Gene3D" id="3.40.50.300">
    <property type="entry name" value="P-loop containing nucleotide triphosphate hydrolases"/>
    <property type="match status" value="1"/>
</dbReference>
<proteinExistence type="predicted"/>
<dbReference type="GO" id="GO:0005737">
    <property type="term" value="C:cytoplasm"/>
    <property type="evidence" value="ECO:0007669"/>
    <property type="project" value="TreeGrafter"/>
</dbReference>
<dbReference type="GO" id="GO:0034605">
    <property type="term" value="P:cellular response to heat"/>
    <property type="evidence" value="ECO:0007669"/>
    <property type="project" value="TreeGrafter"/>
</dbReference>